<reference evidence="1" key="2">
    <citation type="submission" date="2022-01" db="EMBL/GenBank/DDBJ databases">
        <authorList>
            <person name="Yamashiro T."/>
            <person name="Shiraishi A."/>
            <person name="Satake H."/>
            <person name="Nakayama K."/>
        </authorList>
    </citation>
    <scope>NUCLEOTIDE SEQUENCE</scope>
</reference>
<dbReference type="Proteomes" id="UP001151760">
    <property type="component" value="Unassembled WGS sequence"/>
</dbReference>
<organism evidence="1 2">
    <name type="scientific">Tanacetum coccineum</name>
    <dbReference type="NCBI Taxonomy" id="301880"/>
    <lineage>
        <taxon>Eukaryota</taxon>
        <taxon>Viridiplantae</taxon>
        <taxon>Streptophyta</taxon>
        <taxon>Embryophyta</taxon>
        <taxon>Tracheophyta</taxon>
        <taxon>Spermatophyta</taxon>
        <taxon>Magnoliopsida</taxon>
        <taxon>eudicotyledons</taxon>
        <taxon>Gunneridae</taxon>
        <taxon>Pentapetalae</taxon>
        <taxon>asterids</taxon>
        <taxon>campanulids</taxon>
        <taxon>Asterales</taxon>
        <taxon>Asteraceae</taxon>
        <taxon>Asteroideae</taxon>
        <taxon>Anthemideae</taxon>
        <taxon>Anthemidinae</taxon>
        <taxon>Tanacetum</taxon>
    </lineage>
</organism>
<gene>
    <name evidence="1" type="ORF">Tco_0625299</name>
</gene>
<protein>
    <submittedName>
        <fullName evidence="1">Phospholipase-like protein</fullName>
    </submittedName>
</protein>
<reference evidence="1" key="1">
    <citation type="journal article" date="2022" name="Int. J. Mol. Sci.">
        <title>Draft Genome of Tanacetum Coccineum: Genomic Comparison of Closely Related Tanacetum-Family Plants.</title>
        <authorList>
            <person name="Yamashiro T."/>
            <person name="Shiraishi A."/>
            <person name="Nakayama K."/>
            <person name="Satake H."/>
        </authorList>
    </citation>
    <scope>NUCLEOTIDE SEQUENCE</scope>
</reference>
<keyword evidence="2" id="KW-1185">Reference proteome</keyword>
<comment type="caution">
    <text evidence="1">The sequence shown here is derived from an EMBL/GenBank/DDBJ whole genome shotgun (WGS) entry which is preliminary data.</text>
</comment>
<proteinExistence type="predicted"/>
<dbReference type="EMBL" id="BQNB010008620">
    <property type="protein sequence ID" value="GJS51937.1"/>
    <property type="molecule type" value="Genomic_DNA"/>
</dbReference>
<evidence type="ECO:0000313" key="1">
    <source>
        <dbReference type="EMBL" id="GJS51937.1"/>
    </source>
</evidence>
<accession>A0ABQ4WGF6</accession>
<sequence>MVARGCPEYSITLIYVHTVARDNKFIVGFDESKCFLMSRDLMHVKIIGIGKQVNGLYYFNSMEGNLFKNSVVSSNNTKLNWHKRLGHPSDQVASSRFQGFCYEMRVAANSLSLRLDSTSAYLRVIILTLQPQNMELIDVFHVKLEKSFTCVDKEMNYWRTKDAKIGNWSCYLDKYVTKFGREEFCLITGLRFGPENYDHHVEGINPFKRLLFGSDIDGGHITGQMLLDKINGEKFSELQDEDVVVVCQLAVLHLVLLGRQPAYNIPEWWFRLRVDKNKWETYHWRSYFWAKKNVPRELRYANRSRWDRFYACQALPNRPPAKYTLSGFT</sequence>
<dbReference type="PANTHER" id="PTHR48449">
    <property type="entry name" value="DUF1985 DOMAIN-CONTAINING PROTEIN"/>
    <property type="match status" value="1"/>
</dbReference>
<dbReference type="PANTHER" id="PTHR48449:SF1">
    <property type="entry name" value="DUF1985 DOMAIN-CONTAINING PROTEIN"/>
    <property type="match status" value="1"/>
</dbReference>
<evidence type="ECO:0000313" key="2">
    <source>
        <dbReference type="Proteomes" id="UP001151760"/>
    </source>
</evidence>
<name>A0ABQ4WGF6_9ASTR</name>